<feature type="transmembrane region" description="Helical" evidence="8">
    <location>
        <begin position="78"/>
        <end position="103"/>
    </location>
</feature>
<gene>
    <name evidence="10" type="ORF">SteCoe_6041</name>
</gene>
<keyword evidence="6 8" id="KW-1133">Transmembrane helix</keyword>
<evidence type="ECO:0000313" key="10">
    <source>
        <dbReference type="EMBL" id="OMJ91454.1"/>
    </source>
</evidence>
<dbReference type="GO" id="GO:0005789">
    <property type="term" value="C:endoplasmic reticulum membrane"/>
    <property type="evidence" value="ECO:0007669"/>
    <property type="project" value="TreeGrafter"/>
</dbReference>
<feature type="transmembrane region" description="Helical" evidence="8">
    <location>
        <begin position="226"/>
        <end position="246"/>
    </location>
</feature>
<evidence type="ECO:0000256" key="8">
    <source>
        <dbReference type="SAM" id="Phobius"/>
    </source>
</evidence>
<feature type="transmembrane region" description="Helical" evidence="8">
    <location>
        <begin position="321"/>
        <end position="340"/>
    </location>
</feature>
<organism evidence="10 11">
    <name type="scientific">Stentor coeruleus</name>
    <dbReference type="NCBI Taxonomy" id="5963"/>
    <lineage>
        <taxon>Eukaryota</taxon>
        <taxon>Sar</taxon>
        <taxon>Alveolata</taxon>
        <taxon>Ciliophora</taxon>
        <taxon>Postciliodesmatophora</taxon>
        <taxon>Heterotrichea</taxon>
        <taxon>Heterotrichida</taxon>
        <taxon>Stentoridae</taxon>
        <taxon>Stentor</taxon>
    </lineage>
</organism>
<dbReference type="InterPro" id="IPR000849">
    <property type="entry name" value="Sugar_P_transporter"/>
</dbReference>
<feature type="transmembrane region" description="Helical" evidence="8">
    <location>
        <begin position="52"/>
        <end position="72"/>
    </location>
</feature>
<protein>
    <recommendedName>
        <fullName evidence="9">Major facilitator superfamily (MFS) profile domain-containing protein</fullName>
    </recommendedName>
</protein>
<keyword evidence="7 8" id="KW-0472">Membrane</keyword>
<dbReference type="PANTHER" id="PTHR43184:SF12">
    <property type="entry name" value="SUGAR PHOSPHATE EXCHANGER 3"/>
    <property type="match status" value="1"/>
</dbReference>
<feature type="domain" description="Major facilitator superfamily (MFS) profile" evidence="9">
    <location>
        <begin position="1"/>
        <end position="376"/>
    </location>
</feature>
<accession>A0A1R2CR18</accession>
<keyword evidence="4" id="KW-0762">Sugar transport</keyword>
<evidence type="ECO:0000256" key="5">
    <source>
        <dbReference type="ARBA" id="ARBA00022692"/>
    </source>
</evidence>
<evidence type="ECO:0000256" key="6">
    <source>
        <dbReference type="ARBA" id="ARBA00022989"/>
    </source>
</evidence>
<dbReference type="PIRSF" id="PIRSF002808">
    <property type="entry name" value="Hexose_phosphate_transp"/>
    <property type="match status" value="1"/>
</dbReference>
<dbReference type="GO" id="GO:0022857">
    <property type="term" value="F:transmembrane transporter activity"/>
    <property type="evidence" value="ECO:0007669"/>
    <property type="project" value="InterPro"/>
</dbReference>
<comment type="similarity">
    <text evidence="2">Belongs to the major facilitator superfamily. Organophosphate:Pi antiporter (OPA) (TC 2.A.1.4) family.</text>
</comment>
<proteinExistence type="inferred from homology"/>
<feature type="transmembrane region" description="Helical" evidence="8">
    <location>
        <begin position="115"/>
        <end position="138"/>
    </location>
</feature>
<reference evidence="10 11" key="1">
    <citation type="submission" date="2016-11" db="EMBL/GenBank/DDBJ databases">
        <title>The macronuclear genome of Stentor coeruleus: a giant cell with tiny introns.</title>
        <authorList>
            <person name="Slabodnick M."/>
            <person name="Ruby J.G."/>
            <person name="Reiff S.B."/>
            <person name="Swart E.C."/>
            <person name="Gosai S."/>
            <person name="Prabakaran S."/>
            <person name="Witkowska E."/>
            <person name="Larue G.E."/>
            <person name="Fisher S."/>
            <person name="Freeman R.M."/>
            <person name="Gunawardena J."/>
            <person name="Chu W."/>
            <person name="Stover N.A."/>
            <person name="Gregory B.D."/>
            <person name="Nowacki M."/>
            <person name="Derisi J."/>
            <person name="Roy S.W."/>
            <person name="Marshall W.F."/>
            <person name="Sood P."/>
        </authorList>
    </citation>
    <scope>NUCLEOTIDE SEQUENCE [LARGE SCALE GENOMIC DNA]</scope>
    <source>
        <strain evidence="10">WM001</strain>
    </source>
</reference>
<feature type="transmembrane region" description="Helical" evidence="8">
    <location>
        <begin position="255"/>
        <end position="273"/>
    </location>
</feature>
<dbReference type="Pfam" id="PF07690">
    <property type="entry name" value="MFS_1"/>
    <property type="match status" value="1"/>
</dbReference>
<name>A0A1R2CR18_9CILI</name>
<keyword evidence="11" id="KW-1185">Reference proteome</keyword>
<dbReference type="PROSITE" id="PS50850">
    <property type="entry name" value="MFS"/>
    <property type="match status" value="1"/>
</dbReference>
<evidence type="ECO:0000256" key="4">
    <source>
        <dbReference type="ARBA" id="ARBA00022597"/>
    </source>
</evidence>
<feature type="transmembrane region" description="Helical" evidence="8">
    <location>
        <begin position="285"/>
        <end position="309"/>
    </location>
</feature>
<dbReference type="EMBL" id="MPUH01000081">
    <property type="protein sequence ID" value="OMJ91454.1"/>
    <property type="molecule type" value="Genomic_DNA"/>
</dbReference>
<dbReference type="SUPFAM" id="SSF103473">
    <property type="entry name" value="MFS general substrate transporter"/>
    <property type="match status" value="1"/>
</dbReference>
<evidence type="ECO:0000313" key="11">
    <source>
        <dbReference type="Proteomes" id="UP000187209"/>
    </source>
</evidence>
<evidence type="ECO:0000256" key="2">
    <source>
        <dbReference type="ARBA" id="ARBA00009598"/>
    </source>
</evidence>
<comment type="caution">
    <text evidence="10">The sequence shown here is derived from an EMBL/GenBank/DDBJ whole genome shotgun (WGS) entry which is preliminary data.</text>
</comment>
<feature type="transmembrane region" description="Helical" evidence="8">
    <location>
        <begin position="346"/>
        <end position="371"/>
    </location>
</feature>
<evidence type="ECO:0000259" key="9">
    <source>
        <dbReference type="PROSITE" id="PS50850"/>
    </source>
</evidence>
<dbReference type="PANTHER" id="PTHR43184">
    <property type="entry name" value="MAJOR FACILITATOR SUPERFAMILY TRANSPORTER 16, ISOFORM B"/>
    <property type="match status" value="1"/>
</dbReference>
<evidence type="ECO:0000256" key="3">
    <source>
        <dbReference type="ARBA" id="ARBA00022448"/>
    </source>
</evidence>
<evidence type="ECO:0000256" key="7">
    <source>
        <dbReference type="ARBA" id="ARBA00023136"/>
    </source>
</evidence>
<dbReference type="InterPro" id="IPR036259">
    <property type="entry name" value="MFS_trans_sf"/>
</dbReference>
<dbReference type="Gene3D" id="1.20.1250.20">
    <property type="entry name" value="MFS general substrate transporter like domains"/>
    <property type="match status" value="2"/>
</dbReference>
<feature type="transmembrane region" description="Helical" evidence="8">
    <location>
        <begin position="186"/>
        <end position="214"/>
    </location>
</feature>
<keyword evidence="3" id="KW-0813">Transport</keyword>
<feature type="transmembrane region" description="Helical" evidence="8">
    <location>
        <begin position="22"/>
        <end position="40"/>
    </location>
</feature>
<dbReference type="Proteomes" id="UP000187209">
    <property type="component" value="Unassembled WGS sequence"/>
</dbReference>
<dbReference type="InterPro" id="IPR020846">
    <property type="entry name" value="MFS_dom"/>
</dbReference>
<evidence type="ECO:0000256" key="1">
    <source>
        <dbReference type="ARBA" id="ARBA00004141"/>
    </source>
</evidence>
<dbReference type="AlphaFoldDB" id="A0A1R2CR18"/>
<dbReference type="OrthoDB" id="308680at2759"/>
<comment type="subcellular location">
    <subcellularLocation>
        <location evidence="1">Membrane</location>
        <topology evidence="1">Multi-pass membrane protein</topology>
    </subcellularLocation>
</comment>
<sequence>MASWFNSAGEIHKQLQISSENLGMIDMSFLLSLAFGNLIFGILGDKYQQKKVLCFCSFLACLVYSMIILFGYLQVLTITGFTVLFALLGLFESSIYPMTVAIMGQVYSYEKRGRIIGIWSINAATGDIAGYFLSSLILDFFKSWVIVSLISLGIFFLVFLITYWLMESLPRPETKPQIAIIDALRLPTVINYCLCYSCIKLLHMAILIWIPYYLEVELDMNFSQEGILMILYSLGGVIGSVTSGILSDHVSDRSYILLIMLSLSFPIINILGFELGTSTKVSFGISFIIGGLISGGSTLLSAVVAADMCDLETKVEAKSTLTGLVDAFGGFGASLGQFAIGRLQEYSWSAVFGLMLVANFLGIAALAPVAFKAFRNRKYKEFS</sequence>
<keyword evidence="5 8" id="KW-0812">Transmembrane</keyword>
<dbReference type="InterPro" id="IPR011701">
    <property type="entry name" value="MFS"/>
</dbReference>
<feature type="transmembrane region" description="Helical" evidence="8">
    <location>
        <begin position="144"/>
        <end position="165"/>
    </location>
</feature>